<evidence type="ECO:0000313" key="1">
    <source>
        <dbReference type="EMBL" id="KAK7241375.1"/>
    </source>
</evidence>
<dbReference type="Proteomes" id="UP001363151">
    <property type="component" value="Unassembled WGS sequence"/>
</dbReference>
<comment type="caution">
    <text evidence="1">The sequence shown here is derived from an EMBL/GenBank/DDBJ whole genome shotgun (WGS) entry which is preliminary data.</text>
</comment>
<dbReference type="CDD" id="cd00882">
    <property type="entry name" value="Ras_like_GTPase"/>
    <property type="match status" value="1"/>
</dbReference>
<dbReference type="Pfam" id="PF08477">
    <property type="entry name" value="Roc"/>
    <property type="match status" value="1"/>
</dbReference>
<keyword evidence="2" id="KW-1185">Reference proteome</keyword>
<dbReference type="EMBL" id="JBBJCI010000202">
    <property type="protein sequence ID" value="KAK7241375.1"/>
    <property type="molecule type" value="Genomic_DNA"/>
</dbReference>
<protein>
    <submittedName>
        <fullName evidence="1">GTP binding protein</fullName>
    </submittedName>
</protein>
<dbReference type="PRINTS" id="PR00449">
    <property type="entry name" value="RASTRNSFRMNG"/>
</dbReference>
<gene>
    <name evidence="1" type="primary">IFT22</name>
    <name evidence="1" type="ORF">SO694_0005918</name>
</gene>
<name>A0ABR1FZ34_AURAN</name>
<accession>A0ABR1FZ34</accession>
<organism evidence="1 2">
    <name type="scientific">Aureococcus anophagefferens</name>
    <name type="common">Harmful bloom alga</name>
    <dbReference type="NCBI Taxonomy" id="44056"/>
    <lineage>
        <taxon>Eukaryota</taxon>
        <taxon>Sar</taxon>
        <taxon>Stramenopiles</taxon>
        <taxon>Ochrophyta</taxon>
        <taxon>Pelagophyceae</taxon>
        <taxon>Pelagomonadales</taxon>
        <taxon>Pelagomonadaceae</taxon>
        <taxon>Aureococcus</taxon>
    </lineage>
</organism>
<dbReference type="Gene3D" id="3.40.50.300">
    <property type="entry name" value="P-loop containing nucleotide triphosphate hydrolases"/>
    <property type="match status" value="1"/>
</dbReference>
<reference evidence="1 2" key="1">
    <citation type="submission" date="2024-03" db="EMBL/GenBank/DDBJ databases">
        <title>Aureococcus anophagefferens CCMP1851 and Kratosvirus quantuckense: Draft genome of a second virus-susceptible host strain in the model system.</title>
        <authorList>
            <person name="Chase E."/>
            <person name="Truchon A.R."/>
            <person name="Schepens W."/>
            <person name="Wilhelm S.W."/>
        </authorList>
    </citation>
    <scope>NUCLEOTIDE SEQUENCE [LARGE SCALE GENOMIC DNA]</scope>
    <source>
        <strain evidence="1 2">CCMP1851</strain>
    </source>
</reference>
<dbReference type="SUPFAM" id="SSF52540">
    <property type="entry name" value="P-loop containing nucleoside triphosphate hydrolases"/>
    <property type="match status" value="1"/>
</dbReference>
<dbReference type="InterPro" id="IPR027417">
    <property type="entry name" value="P-loop_NTPase"/>
</dbReference>
<sequence length="184" mass="19949">MAEEKKPTGLKISVVGPSGAGKSTIANFLAADSDRAQFKLASAYVPTVGVRILECERAVGGGPASAVELWDTGGSTDYESCWPAIMKDTAGVILVYNPDNEGHVSESGAWYDYFVKNNELPDEACVVFAFDPNAQRGTRQRTSPKLQHLNVINASLEDGPFLLQQFDRFLRAVKHKRDGAGEDK</sequence>
<evidence type="ECO:0000313" key="2">
    <source>
        <dbReference type="Proteomes" id="UP001363151"/>
    </source>
</evidence>
<proteinExistence type="predicted"/>